<dbReference type="InterPro" id="IPR029068">
    <property type="entry name" value="Glyas_Bleomycin-R_OHBP_Dase"/>
</dbReference>
<gene>
    <name evidence="1" type="ORF">FD13_GL000111</name>
</gene>
<dbReference type="PANTHER" id="PTHR33990:SF5">
    <property type="entry name" value="PHNB-LIKE DOMAIN-CONTAINING PROTEIN"/>
    <property type="match status" value="1"/>
</dbReference>
<dbReference type="Proteomes" id="UP000051589">
    <property type="component" value="Unassembled WGS sequence"/>
</dbReference>
<protein>
    <submittedName>
        <fullName evidence="1">Uncharacterized protein</fullName>
    </submittedName>
</protein>
<dbReference type="STRING" id="1423803.FD13_GL000111"/>
<keyword evidence="2" id="KW-1185">Reference proteome</keyword>
<dbReference type="Gene3D" id="3.10.180.10">
    <property type="entry name" value="2,3-Dihydroxybiphenyl 1,2-Dioxygenase, domain 1"/>
    <property type="match status" value="1"/>
</dbReference>
<evidence type="ECO:0000313" key="1">
    <source>
        <dbReference type="EMBL" id="KRN03328.1"/>
    </source>
</evidence>
<sequence length="158" mass="17270">MNGVPMMQAKIIPYLEFENTKDAITYYQEVFGATNAYRVSPTAAEAEQLGLEASVDLEAITMRGGFQIMGVDVQCADALMGQPTSSTLISLMLTVDEDDNAAVKALGELYQRLVDADVKVISPYINMALGGKMGQVVDQYGITWILREHPHTMTETAE</sequence>
<dbReference type="PANTHER" id="PTHR33990">
    <property type="entry name" value="PROTEIN YJDN-RELATED"/>
    <property type="match status" value="1"/>
</dbReference>
<dbReference type="SUPFAM" id="SSF54593">
    <property type="entry name" value="Glyoxalase/Bleomycin resistance protein/Dihydroxybiphenyl dioxygenase"/>
    <property type="match status" value="1"/>
</dbReference>
<dbReference type="PATRIC" id="fig|1423803.3.peg.109"/>
<name>A0A0R2DGV8_9LACO</name>
<dbReference type="AlphaFoldDB" id="A0A0R2DGV8"/>
<evidence type="ECO:0000313" key="2">
    <source>
        <dbReference type="Proteomes" id="UP000051589"/>
    </source>
</evidence>
<accession>A0A0R2DGV8</accession>
<proteinExistence type="predicted"/>
<reference evidence="1 2" key="1">
    <citation type="journal article" date="2015" name="Genome Announc.">
        <title>Expanding the biotechnology potential of lactobacilli through comparative genomics of 213 strains and associated genera.</title>
        <authorList>
            <person name="Sun Z."/>
            <person name="Harris H.M."/>
            <person name="McCann A."/>
            <person name="Guo C."/>
            <person name="Argimon S."/>
            <person name="Zhang W."/>
            <person name="Yang X."/>
            <person name="Jeffery I.B."/>
            <person name="Cooney J.C."/>
            <person name="Kagawa T.F."/>
            <person name="Liu W."/>
            <person name="Song Y."/>
            <person name="Salvetti E."/>
            <person name="Wrobel A."/>
            <person name="Rasinkangas P."/>
            <person name="Parkhill J."/>
            <person name="Rea M.C."/>
            <person name="O'Sullivan O."/>
            <person name="Ritari J."/>
            <person name="Douillard F.P."/>
            <person name="Paul Ross R."/>
            <person name="Yang R."/>
            <person name="Briner A.E."/>
            <person name="Felis G.E."/>
            <person name="de Vos W.M."/>
            <person name="Barrangou R."/>
            <person name="Klaenhammer T.R."/>
            <person name="Caufield P.W."/>
            <person name="Cui Y."/>
            <person name="Zhang H."/>
            <person name="O'Toole P.W."/>
        </authorList>
    </citation>
    <scope>NUCLEOTIDE SEQUENCE [LARGE SCALE GENOMIC DNA]</scope>
    <source>
        <strain evidence="1 2">DSM 21775</strain>
    </source>
</reference>
<dbReference type="EMBL" id="AYZH01000001">
    <property type="protein sequence ID" value="KRN03328.1"/>
    <property type="molecule type" value="Genomic_DNA"/>
</dbReference>
<organism evidence="1 2">
    <name type="scientific">Levilactobacillus senmaizukei DSM 21775 = NBRC 103853</name>
    <dbReference type="NCBI Taxonomy" id="1423803"/>
    <lineage>
        <taxon>Bacteria</taxon>
        <taxon>Bacillati</taxon>
        <taxon>Bacillota</taxon>
        <taxon>Bacilli</taxon>
        <taxon>Lactobacillales</taxon>
        <taxon>Lactobacillaceae</taxon>
        <taxon>Levilactobacillus</taxon>
    </lineage>
</organism>
<comment type="caution">
    <text evidence="1">The sequence shown here is derived from an EMBL/GenBank/DDBJ whole genome shotgun (WGS) entry which is preliminary data.</text>
</comment>